<dbReference type="InterPro" id="IPR019808">
    <property type="entry name" value="Histidine_triad_CS"/>
</dbReference>
<evidence type="ECO:0000313" key="11">
    <source>
        <dbReference type="Proteomes" id="UP000311382"/>
    </source>
</evidence>
<dbReference type="Proteomes" id="UP000311382">
    <property type="component" value="Unassembled WGS sequence"/>
</dbReference>
<dbReference type="InterPro" id="IPR036265">
    <property type="entry name" value="HIT-like_sf"/>
</dbReference>
<dbReference type="InterPro" id="IPR051884">
    <property type="entry name" value="Bis(5'-adenosyl)-TPase_reg"/>
</dbReference>
<dbReference type="STRING" id="5288.A0A5C5G4R8"/>
<dbReference type="InterPro" id="IPR039383">
    <property type="entry name" value="FHIT"/>
</dbReference>
<keyword evidence="1" id="KW-0547">Nucleotide-binding</keyword>
<feature type="compositionally biased region" description="Basic and acidic residues" evidence="8">
    <location>
        <begin position="140"/>
        <end position="157"/>
    </location>
</feature>
<name>A0A5C5G4R8_9BASI</name>
<keyword evidence="2" id="KW-0378">Hydrolase</keyword>
<dbReference type="PANTHER" id="PTHR46243">
    <property type="entry name" value="BIS(5'-ADENOSYL)-TRIPHOSPHATASE"/>
    <property type="match status" value="1"/>
</dbReference>
<gene>
    <name evidence="10" type="ORF">DMC30DRAFT_410486</name>
</gene>
<feature type="short sequence motif" description="Histidine triad motif" evidence="4 7">
    <location>
        <begin position="97"/>
        <end position="101"/>
    </location>
</feature>
<evidence type="ECO:0000256" key="5">
    <source>
        <dbReference type="PIRSR" id="PIRSR639383-2"/>
    </source>
</evidence>
<dbReference type="PROSITE" id="PS51084">
    <property type="entry name" value="HIT_2"/>
    <property type="match status" value="1"/>
</dbReference>
<feature type="region of interest" description="Disordered" evidence="8">
    <location>
        <begin position="140"/>
        <end position="182"/>
    </location>
</feature>
<feature type="compositionally biased region" description="Basic and acidic residues" evidence="8">
    <location>
        <begin position="165"/>
        <end position="181"/>
    </location>
</feature>
<feature type="site" description="Important for induction of apoptosis" evidence="6">
    <location>
        <position position="117"/>
    </location>
</feature>
<dbReference type="InterPro" id="IPR001310">
    <property type="entry name" value="Histidine_triad_HIT"/>
</dbReference>
<evidence type="ECO:0000256" key="7">
    <source>
        <dbReference type="PROSITE-ProRule" id="PRU00464"/>
    </source>
</evidence>
<protein>
    <submittedName>
        <fullName evidence="10">HIT-like domain-containing protein</fullName>
    </submittedName>
</protein>
<feature type="binding site" evidence="5">
    <location>
        <position position="101"/>
    </location>
    <ligand>
        <name>substrate</name>
    </ligand>
</feature>
<dbReference type="PANTHER" id="PTHR46243:SF1">
    <property type="entry name" value="BIS(5'-ADENOSYL)-TRIPHOSPHATASE"/>
    <property type="match status" value="1"/>
</dbReference>
<evidence type="ECO:0000256" key="8">
    <source>
        <dbReference type="SAM" id="MobiDB-lite"/>
    </source>
</evidence>
<dbReference type="CDD" id="cd01275">
    <property type="entry name" value="FHIT"/>
    <property type="match status" value="1"/>
</dbReference>
<feature type="binding site" evidence="5">
    <location>
        <begin position="92"/>
        <end position="95"/>
    </location>
    <ligand>
        <name>substrate</name>
    </ligand>
</feature>
<dbReference type="EMBL" id="SOZI01000006">
    <property type="protein sequence ID" value="TNY23985.1"/>
    <property type="molecule type" value="Genomic_DNA"/>
</dbReference>
<dbReference type="GO" id="GO:0016787">
    <property type="term" value="F:hydrolase activity"/>
    <property type="evidence" value="ECO:0007669"/>
    <property type="project" value="UniProtKB-KW"/>
</dbReference>
<evidence type="ECO:0000256" key="6">
    <source>
        <dbReference type="PIRSR" id="PIRSR639383-3"/>
    </source>
</evidence>
<keyword evidence="11" id="KW-1185">Reference proteome</keyword>
<evidence type="ECO:0000256" key="2">
    <source>
        <dbReference type="ARBA" id="ARBA00022801"/>
    </source>
</evidence>
<evidence type="ECO:0000259" key="9">
    <source>
        <dbReference type="PROSITE" id="PS51084"/>
    </source>
</evidence>
<dbReference type="InterPro" id="IPR011146">
    <property type="entry name" value="HIT-like"/>
</dbReference>
<dbReference type="PRINTS" id="PR00332">
    <property type="entry name" value="HISTRIAD"/>
</dbReference>
<evidence type="ECO:0000256" key="3">
    <source>
        <dbReference type="PIRSR" id="PIRSR601310-1"/>
    </source>
</evidence>
<sequence length="196" mass="22149">MSALSTLRFATFRVPNQVFYQSALSAGIVNLKPLVPGHVLVIPRRVAPRFRDLTADEVTDLFQSVHQISRVIEQEYKAQALNIALQDGPLAGQSVPHVHIHIIPRHAKDFEPIDEMYTELDSKNLAQDFADAYAARPSRAERKAFEAEQRAKEEGKADAPFAGIEDERRPRSVDEMREEALRLSGLFPPENRCDFE</sequence>
<feature type="binding site" evidence="5">
    <location>
        <position position="86"/>
    </location>
    <ligand>
        <name>substrate</name>
    </ligand>
</feature>
<accession>A0A5C5G4R8</accession>
<feature type="domain" description="HIT" evidence="9">
    <location>
        <begin position="5"/>
        <end position="112"/>
    </location>
</feature>
<evidence type="ECO:0000313" key="10">
    <source>
        <dbReference type="EMBL" id="TNY23985.1"/>
    </source>
</evidence>
<evidence type="ECO:0000256" key="1">
    <source>
        <dbReference type="ARBA" id="ARBA00022741"/>
    </source>
</evidence>
<dbReference type="OrthoDB" id="680339at2759"/>
<dbReference type="GO" id="GO:0000166">
    <property type="term" value="F:nucleotide binding"/>
    <property type="evidence" value="ECO:0007669"/>
    <property type="project" value="UniProtKB-KW"/>
</dbReference>
<dbReference type="PROSITE" id="PS00892">
    <property type="entry name" value="HIT_1"/>
    <property type="match status" value="1"/>
</dbReference>
<feature type="active site" description="Tele-AMP-histidine intermediate" evidence="3">
    <location>
        <position position="99"/>
    </location>
</feature>
<feature type="binding site" evidence="5">
    <location>
        <position position="30"/>
    </location>
    <ligand>
        <name>substrate</name>
    </ligand>
</feature>
<dbReference type="SUPFAM" id="SSF54197">
    <property type="entry name" value="HIT-like"/>
    <property type="match status" value="1"/>
</dbReference>
<dbReference type="Gene3D" id="3.30.428.10">
    <property type="entry name" value="HIT-like"/>
    <property type="match status" value="1"/>
</dbReference>
<reference evidence="10 11" key="1">
    <citation type="submission" date="2019-03" db="EMBL/GenBank/DDBJ databases">
        <title>Rhodosporidium diobovatum UCD-FST 08-225 genome sequencing, assembly, and annotation.</title>
        <authorList>
            <person name="Fakankun I.U."/>
            <person name="Fristensky B."/>
            <person name="Levin D.B."/>
        </authorList>
    </citation>
    <scope>NUCLEOTIDE SEQUENCE [LARGE SCALE GENOMIC DNA]</scope>
    <source>
        <strain evidence="10 11">UCD-FST 08-225</strain>
    </source>
</reference>
<proteinExistence type="predicted"/>
<comment type="caution">
    <text evidence="10">The sequence shown here is derived from an EMBL/GenBank/DDBJ whole genome shotgun (WGS) entry which is preliminary data.</text>
</comment>
<dbReference type="Pfam" id="PF01230">
    <property type="entry name" value="HIT"/>
    <property type="match status" value="1"/>
</dbReference>
<evidence type="ECO:0000256" key="4">
    <source>
        <dbReference type="PIRSR" id="PIRSR601310-3"/>
    </source>
</evidence>
<organism evidence="10 11">
    <name type="scientific">Rhodotorula diobovata</name>
    <dbReference type="NCBI Taxonomy" id="5288"/>
    <lineage>
        <taxon>Eukaryota</taxon>
        <taxon>Fungi</taxon>
        <taxon>Dikarya</taxon>
        <taxon>Basidiomycota</taxon>
        <taxon>Pucciniomycotina</taxon>
        <taxon>Microbotryomycetes</taxon>
        <taxon>Sporidiobolales</taxon>
        <taxon>Sporidiobolaceae</taxon>
        <taxon>Rhodotorula</taxon>
    </lineage>
</organism>
<dbReference type="AlphaFoldDB" id="A0A5C5G4R8"/>